<organism evidence="1 2">
    <name type="scientific">Nocardiopsis composta</name>
    <dbReference type="NCBI Taxonomy" id="157465"/>
    <lineage>
        <taxon>Bacteria</taxon>
        <taxon>Bacillati</taxon>
        <taxon>Actinomycetota</taxon>
        <taxon>Actinomycetes</taxon>
        <taxon>Streptosporangiales</taxon>
        <taxon>Nocardiopsidaceae</taxon>
        <taxon>Nocardiopsis</taxon>
    </lineage>
</organism>
<reference evidence="1 2" key="1">
    <citation type="submission" date="2020-08" db="EMBL/GenBank/DDBJ databases">
        <title>Sequencing the genomes of 1000 actinobacteria strains.</title>
        <authorList>
            <person name="Klenk H.-P."/>
        </authorList>
    </citation>
    <scope>NUCLEOTIDE SEQUENCE [LARGE SCALE GENOMIC DNA]</scope>
    <source>
        <strain evidence="1 2">DSM 44551</strain>
    </source>
</reference>
<comment type="caution">
    <text evidence="1">The sequence shown here is derived from an EMBL/GenBank/DDBJ whole genome shotgun (WGS) entry which is preliminary data.</text>
</comment>
<gene>
    <name evidence="1" type="ORF">HDA36_004168</name>
</gene>
<keyword evidence="2" id="KW-1185">Reference proteome</keyword>
<dbReference type="EMBL" id="JACHDB010000001">
    <property type="protein sequence ID" value="MBB5434084.1"/>
    <property type="molecule type" value="Genomic_DNA"/>
</dbReference>
<accession>A0A7W8QQ13</accession>
<dbReference type="Pfam" id="PF11209">
    <property type="entry name" value="LmeA"/>
    <property type="match status" value="1"/>
</dbReference>
<evidence type="ECO:0000313" key="1">
    <source>
        <dbReference type="EMBL" id="MBB5434084.1"/>
    </source>
</evidence>
<dbReference type="RefSeq" id="WP_184394395.1">
    <property type="nucleotide sequence ID" value="NZ_BAAAJD010000052.1"/>
</dbReference>
<evidence type="ECO:0008006" key="3">
    <source>
        <dbReference type="Google" id="ProtNLM"/>
    </source>
</evidence>
<dbReference type="Proteomes" id="UP000572635">
    <property type="component" value="Unassembled WGS sequence"/>
</dbReference>
<dbReference type="InterPro" id="IPR021373">
    <property type="entry name" value="DUF2993"/>
</dbReference>
<sequence length="237" mass="24748">MRKFLVFLVLLLILLVVADRGLHAAAQSEIAKRVSAQYELAAEPAVTIGGIPFLTQAVGGNYSEINIVTGAMNVGDVQLERVDVTAYDVQAPLSELMSSAPQAVAGRAEATVKLPYSELQKRLPEGIVINNEGGEPRMSGDLSLGGFSRPVSAGLDIEVQGDSIAVTPVDVQIGETDLNLGGQVEQRLAVSLPIPRLPFGLAITGIEAKPGGVEVSAEASDVQLIGGQEQQGRAQQG</sequence>
<evidence type="ECO:0000313" key="2">
    <source>
        <dbReference type="Proteomes" id="UP000572635"/>
    </source>
</evidence>
<proteinExistence type="predicted"/>
<dbReference type="AlphaFoldDB" id="A0A7W8QQ13"/>
<name>A0A7W8QQ13_9ACTN</name>
<protein>
    <recommendedName>
        <fullName evidence="3">DUF2993 domain-containing protein</fullName>
    </recommendedName>
</protein>